<proteinExistence type="predicted"/>
<evidence type="ECO:0000256" key="1">
    <source>
        <dbReference type="SAM" id="MobiDB-lite"/>
    </source>
</evidence>
<evidence type="ECO:0000313" key="2">
    <source>
        <dbReference type="EMBL" id="CAA9528544.1"/>
    </source>
</evidence>
<feature type="non-terminal residue" evidence="2">
    <location>
        <position position="1"/>
    </location>
</feature>
<sequence>GGMVRPTTGAVNDPFTRDDGNLGDPGPASTTSFAESSGPRVL</sequence>
<dbReference type="AlphaFoldDB" id="A0A6J4TNY2"/>
<organism evidence="2">
    <name type="scientific">uncultured Thermomicrobiales bacterium</name>
    <dbReference type="NCBI Taxonomy" id="1645740"/>
    <lineage>
        <taxon>Bacteria</taxon>
        <taxon>Pseudomonadati</taxon>
        <taxon>Thermomicrobiota</taxon>
        <taxon>Thermomicrobia</taxon>
        <taxon>Thermomicrobiales</taxon>
        <taxon>environmental samples</taxon>
    </lineage>
</organism>
<accession>A0A6J4TNY2</accession>
<protein>
    <submittedName>
        <fullName evidence="2">Uncharacterized protein</fullName>
    </submittedName>
</protein>
<gene>
    <name evidence="2" type="ORF">AVDCRST_MAG73-710</name>
</gene>
<reference evidence="2" key="1">
    <citation type="submission" date="2020-02" db="EMBL/GenBank/DDBJ databases">
        <authorList>
            <person name="Meier V. D."/>
        </authorList>
    </citation>
    <scope>NUCLEOTIDE SEQUENCE</scope>
    <source>
        <strain evidence="2">AVDCRST_MAG73</strain>
    </source>
</reference>
<feature type="non-terminal residue" evidence="2">
    <location>
        <position position="42"/>
    </location>
</feature>
<name>A0A6J4TNY2_9BACT</name>
<dbReference type="EMBL" id="CADCWE010000043">
    <property type="protein sequence ID" value="CAA9528544.1"/>
    <property type="molecule type" value="Genomic_DNA"/>
</dbReference>
<feature type="region of interest" description="Disordered" evidence="1">
    <location>
        <begin position="1"/>
        <end position="42"/>
    </location>
</feature>